<evidence type="ECO:0000259" key="5">
    <source>
        <dbReference type="PROSITE" id="PS50937"/>
    </source>
</evidence>
<dbReference type="InterPro" id="IPR000551">
    <property type="entry name" value="MerR-type_HTH_dom"/>
</dbReference>
<organism evidence="6 7">
    <name type="scientific">Hydrogenispora ethanolica</name>
    <dbReference type="NCBI Taxonomy" id="1082276"/>
    <lineage>
        <taxon>Bacteria</taxon>
        <taxon>Bacillati</taxon>
        <taxon>Bacillota</taxon>
        <taxon>Hydrogenispora</taxon>
    </lineage>
</organism>
<dbReference type="EMBL" id="SLUN01000002">
    <property type="protein sequence ID" value="TCL76316.1"/>
    <property type="molecule type" value="Genomic_DNA"/>
</dbReference>
<keyword evidence="2" id="KW-0805">Transcription regulation</keyword>
<comment type="caution">
    <text evidence="6">The sequence shown here is derived from an EMBL/GenBank/DDBJ whole genome shotgun (WGS) entry which is preliminary data.</text>
</comment>
<feature type="domain" description="HTH merR-type" evidence="5">
    <location>
        <begin position="7"/>
        <end position="75"/>
    </location>
</feature>
<dbReference type="GO" id="GO:0003677">
    <property type="term" value="F:DNA binding"/>
    <property type="evidence" value="ECO:0007669"/>
    <property type="project" value="UniProtKB-KW"/>
</dbReference>
<dbReference type="PANTHER" id="PTHR30204">
    <property type="entry name" value="REDOX-CYCLING DRUG-SENSING TRANSCRIPTIONAL ACTIVATOR SOXR"/>
    <property type="match status" value="1"/>
</dbReference>
<gene>
    <name evidence="6" type="ORF">EDC14_100269</name>
</gene>
<dbReference type="CDD" id="cd01105">
    <property type="entry name" value="HTH_GlnR-like"/>
    <property type="match status" value="1"/>
</dbReference>
<evidence type="ECO:0000256" key="4">
    <source>
        <dbReference type="ARBA" id="ARBA00023163"/>
    </source>
</evidence>
<dbReference type="GO" id="GO:0003700">
    <property type="term" value="F:DNA-binding transcription factor activity"/>
    <property type="evidence" value="ECO:0007669"/>
    <property type="project" value="InterPro"/>
</dbReference>
<dbReference type="InterPro" id="IPR047057">
    <property type="entry name" value="MerR_fam"/>
</dbReference>
<name>A0A4R1SA00_HYDET</name>
<evidence type="ECO:0000313" key="6">
    <source>
        <dbReference type="EMBL" id="TCL76316.1"/>
    </source>
</evidence>
<evidence type="ECO:0000256" key="2">
    <source>
        <dbReference type="ARBA" id="ARBA00023015"/>
    </source>
</evidence>
<reference evidence="6 7" key="1">
    <citation type="submission" date="2019-03" db="EMBL/GenBank/DDBJ databases">
        <title>Genomic Encyclopedia of Type Strains, Phase IV (KMG-IV): sequencing the most valuable type-strain genomes for metagenomic binning, comparative biology and taxonomic classification.</title>
        <authorList>
            <person name="Goeker M."/>
        </authorList>
    </citation>
    <scope>NUCLEOTIDE SEQUENCE [LARGE SCALE GENOMIC DNA]</scope>
    <source>
        <strain evidence="6 7">LX-B</strain>
    </source>
</reference>
<dbReference type="PROSITE" id="PS50937">
    <property type="entry name" value="HTH_MERR_2"/>
    <property type="match status" value="1"/>
</dbReference>
<dbReference type="SMART" id="SM00422">
    <property type="entry name" value="HTH_MERR"/>
    <property type="match status" value="1"/>
</dbReference>
<dbReference type="OrthoDB" id="9814833at2"/>
<dbReference type="Proteomes" id="UP000295008">
    <property type="component" value="Unassembled WGS sequence"/>
</dbReference>
<evidence type="ECO:0000313" key="7">
    <source>
        <dbReference type="Proteomes" id="UP000295008"/>
    </source>
</evidence>
<evidence type="ECO:0000256" key="1">
    <source>
        <dbReference type="ARBA" id="ARBA00022491"/>
    </source>
</evidence>
<dbReference type="RefSeq" id="WP_132012501.1">
    <property type="nucleotide sequence ID" value="NZ_SLUN01000002.1"/>
</dbReference>
<proteinExistence type="predicted"/>
<keyword evidence="7" id="KW-1185">Reference proteome</keyword>
<dbReference type="Gene3D" id="1.10.1660.10">
    <property type="match status" value="1"/>
</dbReference>
<dbReference type="InterPro" id="IPR009061">
    <property type="entry name" value="DNA-bd_dom_put_sf"/>
</dbReference>
<dbReference type="SUPFAM" id="SSF46955">
    <property type="entry name" value="Putative DNA-binding domain"/>
    <property type="match status" value="1"/>
</dbReference>
<sequence>MANNDSIFPISVVMNMTNLTARQIRYYETHELIRPARSKGNQRLYTQADVEKLLLIKSLLEKGLNLDGIKAVINGEKSAEAISDPANISSNRPTEIFNPQRATAQKLTSLYPVNNQEALTQWLQHKRK</sequence>
<accession>A0A4R1SA00</accession>
<evidence type="ECO:0000256" key="3">
    <source>
        <dbReference type="ARBA" id="ARBA00023125"/>
    </source>
</evidence>
<dbReference type="Pfam" id="PF13411">
    <property type="entry name" value="MerR_1"/>
    <property type="match status" value="1"/>
</dbReference>
<keyword evidence="4" id="KW-0804">Transcription</keyword>
<dbReference type="AlphaFoldDB" id="A0A4R1SA00"/>
<dbReference type="PANTHER" id="PTHR30204:SF65">
    <property type="entry name" value="HTH-TYPE TRANSCRIPTIONAL REGULATOR TNRA"/>
    <property type="match status" value="1"/>
</dbReference>
<keyword evidence="1" id="KW-0678">Repressor</keyword>
<keyword evidence="3" id="KW-0238">DNA-binding</keyword>
<protein>
    <submittedName>
        <fullName evidence="6">MerR family glutamine synthetase transcriptional repressor</fullName>
    </submittedName>
</protein>